<name>A0A915EDJ6_9BILA</name>
<keyword evidence="1" id="KW-1185">Reference proteome</keyword>
<proteinExistence type="predicted"/>
<organism evidence="1 2">
    <name type="scientific">Ditylenchus dipsaci</name>
    <dbReference type="NCBI Taxonomy" id="166011"/>
    <lineage>
        <taxon>Eukaryota</taxon>
        <taxon>Metazoa</taxon>
        <taxon>Ecdysozoa</taxon>
        <taxon>Nematoda</taxon>
        <taxon>Chromadorea</taxon>
        <taxon>Rhabditida</taxon>
        <taxon>Tylenchina</taxon>
        <taxon>Tylenchomorpha</taxon>
        <taxon>Sphaerularioidea</taxon>
        <taxon>Anguinidae</taxon>
        <taxon>Anguininae</taxon>
        <taxon>Ditylenchus</taxon>
    </lineage>
</organism>
<accession>A0A915EDJ6</accession>
<protein>
    <submittedName>
        <fullName evidence="2">Uncharacterized protein</fullName>
    </submittedName>
</protein>
<dbReference type="AlphaFoldDB" id="A0A915EDJ6"/>
<dbReference type="WBParaSite" id="jg4163">
    <property type="protein sequence ID" value="jg4163"/>
    <property type="gene ID" value="jg4163"/>
</dbReference>
<evidence type="ECO:0000313" key="2">
    <source>
        <dbReference type="WBParaSite" id="jg4163"/>
    </source>
</evidence>
<sequence length="79" mass="8494">MTQCPSNPPSQPTICNSPPFCAFRNQKCCKSGGRETPPPPEYGAQPISFFIAFATNLVEHLDHEWALDGGGLVVFLTAG</sequence>
<evidence type="ECO:0000313" key="1">
    <source>
        <dbReference type="Proteomes" id="UP000887574"/>
    </source>
</evidence>
<dbReference type="Proteomes" id="UP000887574">
    <property type="component" value="Unplaced"/>
</dbReference>
<reference evidence="2" key="1">
    <citation type="submission" date="2022-11" db="UniProtKB">
        <authorList>
            <consortium name="WormBaseParasite"/>
        </authorList>
    </citation>
    <scope>IDENTIFICATION</scope>
</reference>